<reference evidence="1" key="2">
    <citation type="journal article" date="2022" name="New Phytol.">
        <title>Evolutionary transition to the ectomycorrhizal habit in the genomes of a hyperdiverse lineage of mushroom-forming fungi.</title>
        <authorList>
            <person name="Looney B."/>
            <person name="Miyauchi S."/>
            <person name="Morin E."/>
            <person name="Drula E."/>
            <person name="Courty P.E."/>
            <person name="Kohler A."/>
            <person name="Kuo A."/>
            <person name="LaButti K."/>
            <person name="Pangilinan J."/>
            <person name="Lipzen A."/>
            <person name="Riley R."/>
            <person name="Andreopoulos W."/>
            <person name="He G."/>
            <person name="Johnson J."/>
            <person name="Nolan M."/>
            <person name="Tritt A."/>
            <person name="Barry K.W."/>
            <person name="Grigoriev I.V."/>
            <person name="Nagy L.G."/>
            <person name="Hibbett D."/>
            <person name="Henrissat B."/>
            <person name="Matheny P.B."/>
            <person name="Labbe J."/>
            <person name="Martin F.M."/>
        </authorList>
    </citation>
    <scope>NUCLEOTIDE SEQUENCE</scope>
    <source>
        <strain evidence="1">FP105234-sp</strain>
    </source>
</reference>
<organism evidence="1 2">
    <name type="scientific">Auriscalpium vulgare</name>
    <dbReference type="NCBI Taxonomy" id="40419"/>
    <lineage>
        <taxon>Eukaryota</taxon>
        <taxon>Fungi</taxon>
        <taxon>Dikarya</taxon>
        <taxon>Basidiomycota</taxon>
        <taxon>Agaricomycotina</taxon>
        <taxon>Agaricomycetes</taxon>
        <taxon>Russulales</taxon>
        <taxon>Auriscalpiaceae</taxon>
        <taxon>Auriscalpium</taxon>
    </lineage>
</organism>
<dbReference type="EMBL" id="MU275845">
    <property type="protein sequence ID" value="KAI0052480.1"/>
    <property type="molecule type" value="Genomic_DNA"/>
</dbReference>
<dbReference type="Proteomes" id="UP000814033">
    <property type="component" value="Unassembled WGS sequence"/>
</dbReference>
<keyword evidence="2" id="KW-1185">Reference proteome</keyword>
<name>A0ACB8S9D1_9AGAM</name>
<reference evidence="1" key="1">
    <citation type="submission" date="2021-02" db="EMBL/GenBank/DDBJ databases">
        <authorList>
            <consortium name="DOE Joint Genome Institute"/>
            <person name="Ahrendt S."/>
            <person name="Looney B.P."/>
            <person name="Miyauchi S."/>
            <person name="Morin E."/>
            <person name="Drula E."/>
            <person name="Courty P.E."/>
            <person name="Chicoki N."/>
            <person name="Fauchery L."/>
            <person name="Kohler A."/>
            <person name="Kuo A."/>
            <person name="Labutti K."/>
            <person name="Pangilinan J."/>
            <person name="Lipzen A."/>
            <person name="Riley R."/>
            <person name="Andreopoulos W."/>
            <person name="He G."/>
            <person name="Johnson J."/>
            <person name="Barry K.W."/>
            <person name="Grigoriev I.V."/>
            <person name="Nagy L."/>
            <person name="Hibbett D."/>
            <person name="Henrissat B."/>
            <person name="Matheny P.B."/>
            <person name="Labbe J."/>
            <person name="Martin F."/>
        </authorList>
    </citation>
    <scope>NUCLEOTIDE SEQUENCE</scope>
    <source>
        <strain evidence="1">FP105234-sp</strain>
    </source>
</reference>
<comment type="caution">
    <text evidence="1">The sequence shown here is derived from an EMBL/GenBank/DDBJ whole genome shotgun (WGS) entry which is preliminary data.</text>
</comment>
<sequence length="479" mass="54339">MKYSILLLFAIGAQASWFGADTPAYQSWNTDQLSSWLKEHNVQTPSAPSQQELQDLVKFHWTAAQQYGADSYDSAAQYGSDQYNAAQQTFQNVKESAIDTWDESTLRQFLLDQGVVAPKGPREQLVQLAKEKYRGWQGAASSLSYRASTAAYGSPAHQATQSVRSAIAQATAEATRKLDDSKDYVYSTWDDNRLRAFLEEKGIIKTKQQATRDDMLRMMREYYAKATTPVYETWSDSYAHEWLVAHGLATSTAPPPRASILERLKWYYYDVTQRVWNTWTESDMKSWLVEHNIVKSDAQVSREKLERLVADNYLSAEDTVWAAWGDSDIRAWLIEHNYITAPKAEKLTRPELVRIINSKYTDVSSRTAPYLVWPDARLRAYLREHGLSEDALPTSRPGLLQEARIRYTQASTRSEALYQRVLDLLSSGVHIAEDKLWAVLEILTGAKDRAGEKAGEGKAWGEEKGREAKESAAKYTAEL</sequence>
<protein>
    <submittedName>
        <fullName evidence="1">Uncharacterized protein</fullName>
    </submittedName>
</protein>
<accession>A0ACB8S9D1</accession>
<evidence type="ECO:0000313" key="1">
    <source>
        <dbReference type="EMBL" id="KAI0052480.1"/>
    </source>
</evidence>
<evidence type="ECO:0000313" key="2">
    <source>
        <dbReference type="Proteomes" id="UP000814033"/>
    </source>
</evidence>
<proteinExistence type="predicted"/>
<gene>
    <name evidence="1" type="ORF">FA95DRAFT_1483570</name>
</gene>